<evidence type="ECO:0000313" key="3">
    <source>
        <dbReference type="EMBL" id="NOV98690.1"/>
    </source>
</evidence>
<dbReference type="GO" id="GO:0016853">
    <property type="term" value="F:isomerase activity"/>
    <property type="evidence" value="ECO:0007669"/>
    <property type="project" value="UniProtKB-KW"/>
</dbReference>
<dbReference type="InterPro" id="IPR014347">
    <property type="entry name" value="Tautomerase/MIF_sf"/>
</dbReference>
<accession>A0ABX2A9F8</accession>
<dbReference type="EMBL" id="JABEZU010000004">
    <property type="protein sequence ID" value="NOV98690.1"/>
    <property type="molecule type" value="Genomic_DNA"/>
</dbReference>
<gene>
    <name evidence="3" type="ORF">HDG69_003285</name>
</gene>
<protein>
    <submittedName>
        <fullName evidence="3">4-oxalocrotonate tautomerase</fullName>
        <ecNumber evidence="3">5.3.2.6</ecNumber>
    </submittedName>
</protein>
<comment type="caution">
    <text evidence="3">The sequence shown here is derived from an EMBL/GenBank/DDBJ whole genome shotgun (WGS) entry which is preliminary data.</text>
</comment>
<organism evidence="3 4">
    <name type="scientific">Isoptericola halotolerans</name>
    <dbReference type="NCBI Taxonomy" id="300560"/>
    <lineage>
        <taxon>Bacteria</taxon>
        <taxon>Bacillati</taxon>
        <taxon>Actinomycetota</taxon>
        <taxon>Actinomycetes</taxon>
        <taxon>Micrococcales</taxon>
        <taxon>Promicromonosporaceae</taxon>
        <taxon>Isoptericola</taxon>
    </lineage>
</organism>
<sequence>MPFIEVKIFEERLTPETEAALLTELSGAVGRTLGPDAEASTWVVLHGTPAQRWAVAGEVQGRADRDDVGAPA</sequence>
<name>A0ABX2A9F8_9MICO</name>
<keyword evidence="1 3" id="KW-0413">Isomerase</keyword>
<dbReference type="Proteomes" id="UP000757540">
    <property type="component" value="Unassembled WGS sequence"/>
</dbReference>
<evidence type="ECO:0000256" key="1">
    <source>
        <dbReference type="ARBA" id="ARBA00023235"/>
    </source>
</evidence>
<dbReference type="Pfam" id="PF01361">
    <property type="entry name" value="Tautomerase"/>
    <property type="match status" value="1"/>
</dbReference>
<dbReference type="SUPFAM" id="SSF55331">
    <property type="entry name" value="Tautomerase/MIF"/>
    <property type="match status" value="1"/>
</dbReference>
<feature type="domain" description="4-oxalocrotonate tautomerase-like" evidence="2">
    <location>
        <begin position="2"/>
        <end position="60"/>
    </location>
</feature>
<proteinExistence type="predicted"/>
<evidence type="ECO:0000313" key="4">
    <source>
        <dbReference type="Proteomes" id="UP000757540"/>
    </source>
</evidence>
<dbReference type="RefSeq" id="WP_171784888.1">
    <property type="nucleotide sequence ID" value="NZ_BAAAML010000003.1"/>
</dbReference>
<dbReference type="Gene3D" id="3.30.429.10">
    <property type="entry name" value="Macrophage Migration Inhibitory Factor"/>
    <property type="match status" value="1"/>
</dbReference>
<keyword evidence="4" id="KW-1185">Reference proteome</keyword>
<dbReference type="InterPro" id="IPR004370">
    <property type="entry name" value="4-OT-like_dom"/>
</dbReference>
<evidence type="ECO:0000259" key="2">
    <source>
        <dbReference type="Pfam" id="PF01361"/>
    </source>
</evidence>
<reference evidence="3 4" key="1">
    <citation type="submission" date="2020-05" db="EMBL/GenBank/DDBJ databases">
        <title>Genomic Encyclopedia of Type Strains, Phase III (KMG-III): the genomes of soil and plant-associated and newly described type strains.</title>
        <authorList>
            <person name="Whitman W."/>
        </authorList>
    </citation>
    <scope>NUCLEOTIDE SEQUENCE [LARGE SCALE GENOMIC DNA]</scope>
    <source>
        <strain evidence="3 4">KCTC 19046</strain>
    </source>
</reference>
<dbReference type="EC" id="5.3.2.6" evidence="3"/>